<protein>
    <submittedName>
        <fullName evidence="5">LacI family DNA-binding transcriptional regulator</fullName>
    </submittedName>
</protein>
<dbReference type="InterPro" id="IPR000843">
    <property type="entry name" value="HTH_LacI"/>
</dbReference>
<gene>
    <name evidence="5" type="ORF">JRJ22_06330</name>
</gene>
<dbReference type="CDD" id="cd01392">
    <property type="entry name" value="HTH_LacI"/>
    <property type="match status" value="1"/>
</dbReference>
<dbReference type="SUPFAM" id="SSF53822">
    <property type="entry name" value="Periplasmic binding protein-like I"/>
    <property type="match status" value="1"/>
</dbReference>
<feature type="domain" description="HTH lacI-type" evidence="4">
    <location>
        <begin position="5"/>
        <end position="59"/>
    </location>
</feature>
<sequence>MNNKVSIKDIARIANVSVATVSNVINQTGRVSASTINKVNKVIQEQQFVLSASARNLKNKNSHLIAVVVPFLEKGILQDNPFYWELVRGVENGARHHEVQVILQGINEDEDFSFVKQRHLDGLIVVGAYGESSAYQKVLEMGVPCVFLDSYLSNPELYQVNLDDEAGGYLGTKHLIGLGHKTIAVLTGRLEEGGVNYYRYQGYLRALQECGTPGDPELVFEEFSSIQGGYQAAQKIGSSKRKISAIFAFSDVSAMGLIRGLYDIGISVPADISVVGFDDIFYTRYMIPSLTTIQQDVLGKAQTAVNMLLDQINGRVSSTRNVTIPVSLTVRQSTIPYSKKV</sequence>
<name>A0ABX7LK03_9BACL</name>
<dbReference type="Pfam" id="PF00356">
    <property type="entry name" value="LacI"/>
    <property type="match status" value="1"/>
</dbReference>
<reference evidence="5 6" key="1">
    <citation type="submission" date="2021-02" db="EMBL/GenBank/DDBJ databases">
        <title>Paenibacillus tianjinensis sp. nov.</title>
        <authorList>
            <person name="Liu H."/>
        </authorList>
    </citation>
    <scope>NUCLEOTIDE SEQUENCE [LARGE SCALE GENOMIC DNA]</scope>
    <source>
        <strain evidence="5 6">TB2019</strain>
    </source>
</reference>
<organism evidence="5 6">
    <name type="scientific">Paenibacillus tianjinensis</name>
    <dbReference type="NCBI Taxonomy" id="2810347"/>
    <lineage>
        <taxon>Bacteria</taxon>
        <taxon>Bacillati</taxon>
        <taxon>Bacillota</taxon>
        <taxon>Bacilli</taxon>
        <taxon>Bacillales</taxon>
        <taxon>Paenibacillaceae</taxon>
        <taxon>Paenibacillus</taxon>
    </lineage>
</organism>
<keyword evidence="1" id="KW-0805">Transcription regulation</keyword>
<dbReference type="PANTHER" id="PTHR30146:SF24">
    <property type="entry name" value="XYLOSE OPERON REGULATORY PROTEIN"/>
    <property type="match status" value="1"/>
</dbReference>
<evidence type="ECO:0000256" key="3">
    <source>
        <dbReference type="ARBA" id="ARBA00023163"/>
    </source>
</evidence>
<dbReference type="EMBL" id="CP070969">
    <property type="protein sequence ID" value="QSF46217.1"/>
    <property type="molecule type" value="Genomic_DNA"/>
</dbReference>
<dbReference type="InterPro" id="IPR046335">
    <property type="entry name" value="LacI/GalR-like_sensor"/>
</dbReference>
<dbReference type="PROSITE" id="PS00356">
    <property type="entry name" value="HTH_LACI_1"/>
    <property type="match status" value="1"/>
</dbReference>
<dbReference type="SMART" id="SM00354">
    <property type="entry name" value="HTH_LACI"/>
    <property type="match status" value="1"/>
</dbReference>
<keyword evidence="6" id="KW-1185">Reference proteome</keyword>
<dbReference type="SUPFAM" id="SSF47413">
    <property type="entry name" value="lambda repressor-like DNA-binding domains"/>
    <property type="match status" value="1"/>
</dbReference>
<evidence type="ECO:0000313" key="6">
    <source>
        <dbReference type="Proteomes" id="UP000663452"/>
    </source>
</evidence>
<dbReference type="CDD" id="cd06267">
    <property type="entry name" value="PBP1_LacI_sugar_binding-like"/>
    <property type="match status" value="1"/>
</dbReference>
<dbReference type="Proteomes" id="UP000663452">
    <property type="component" value="Chromosome"/>
</dbReference>
<keyword evidence="3" id="KW-0804">Transcription</keyword>
<dbReference type="Gene3D" id="3.40.50.2300">
    <property type="match status" value="2"/>
</dbReference>
<evidence type="ECO:0000259" key="4">
    <source>
        <dbReference type="PROSITE" id="PS50932"/>
    </source>
</evidence>
<accession>A0ABX7LK03</accession>
<evidence type="ECO:0000256" key="1">
    <source>
        <dbReference type="ARBA" id="ARBA00023015"/>
    </source>
</evidence>
<dbReference type="PRINTS" id="PR00036">
    <property type="entry name" value="HTHLACI"/>
</dbReference>
<evidence type="ECO:0000256" key="2">
    <source>
        <dbReference type="ARBA" id="ARBA00023125"/>
    </source>
</evidence>
<proteinExistence type="predicted"/>
<dbReference type="InterPro" id="IPR010982">
    <property type="entry name" value="Lambda_DNA-bd_dom_sf"/>
</dbReference>
<dbReference type="InterPro" id="IPR028082">
    <property type="entry name" value="Peripla_BP_I"/>
</dbReference>
<dbReference type="PANTHER" id="PTHR30146">
    <property type="entry name" value="LACI-RELATED TRANSCRIPTIONAL REPRESSOR"/>
    <property type="match status" value="1"/>
</dbReference>
<dbReference type="Pfam" id="PF13377">
    <property type="entry name" value="Peripla_BP_3"/>
    <property type="match status" value="1"/>
</dbReference>
<keyword evidence="2 5" id="KW-0238">DNA-binding</keyword>
<evidence type="ECO:0000313" key="5">
    <source>
        <dbReference type="EMBL" id="QSF46217.1"/>
    </source>
</evidence>
<dbReference type="Gene3D" id="1.10.260.40">
    <property type="entry name" value="lambda repressor-like DNA-binding domains"/>
    <property type="match status" value="1"/>
</dbReference>
<dbReference type="RefSeq" id="WP_206103711.1">
    <property type="nucleotide sequence ID" value="NZ_CP070969.1"/>
</dbReference>
<dbReference type="GO" id="GO:0003677">
    <property type="term" value="F:DNA binding"/>
    <property type="evidence" value="ECO:0007669"/>
    <property type="project" value="UniProtKB-KW"/>
</dbReference>
<dbReference type="PROSITE" id="PS50932">
    <property type="entry name" value="HTH_LACI_2"/>
    <property type="match status" value="1"/>
</dbReference>